<dbReference type="GO" id="GO:0006629">
    <property type="term" value="P:lipid metabolic process"/>
    <property type="evidence" value="ECO:0007669"/>
    <property type="project" value="InterPro"/>
</dbReference>
<proteinExistence type="predicted"/>
<dbReference type="RefSeq" id="XP_013329515.1">
    <property type="nucleotide sequence ID" value="XM_013474061.1"/>
</dbReference>
<dbReference type="InterPro" id="IPR017946">
    <property type="entry name" value="PLC-like_Pdiesterase_TIM-brl"/>
</dbReference>
<dbReference type="Gene3D" id="3.20.20.190">
    <property type="entry name" value="Phosphatidylinositol (PI) phosphodiesterase"/>
    <property type="match status" value="1"/>
</dbReference>
<dbReference type="InterPro" id="IPR051057">
    <property type="entry name" value="PI-PLC_domain"/>
</dbReference>
<dbReference type="PANTHER" id="PTHR13593:SF116">
    <property type="entry name" value="PLC-LIKE PHOSPHODIESTERASE"/>
    <property type="match status" value="1"/>
</dbReference>
<dbReference type="GeneID" id="25315419"/>
<name>A0A0F4YZ56_RASE3</name>
<dbReference type="OrthoDB" id="1046782at2759"/>
<comment type="caution">
    <text evidence="3">The sequence shown here is derived from an EMBL/GenBank/DDBJ whole genome shotgun (WGS) entry which is preliminary data.</text>
</comment>
<evidence type="ECO:0000313" key="3">
    <source>
        <dbReference type="EMBL" id="KKA22903.1"/>
    </source>
</evidence>
<dbReference type="AlphaFoldDB" id="A0A0F4YZ56"/>
<keyword evidence="1" id="KW-0732">Signal</keyword>
<dbReference type="Proteomes" id="UP000053958">
    <property type="component" value="Unassembled WGS sequence"/>
</dbReference>
<dbReference type="InterPro" id="IPR000909">
    <property type="entry name" value="PLipase_C_PInositol-sp_X_dom"/>
</dbReference>
<gene>
    <name evidence="3" type="ORF">T310_3069</name>
</gene>
<sequence>MRIFAAAVLALCAPAWAASPSSALADLALEKVLRDAAPIFGIYNQTTRTNTSEWMKNIPDDTPIALATQQALDGITSQLNGEAVPPPENLRCQDRSPVDMLNAGIRVFDLRYAFDATNSTIVFYHGPALLSETATLEDLLFGFYRWLDDHPSEAVFLSLQYEAGTAQHASNNAAVQQKLLDILTSDHARRYFVQTQNEFGTLGQARGKITLLRRCDLDQLPASASASLPGIHFSPTLWTDNSPNITLVYNTQKNLTAYIEDYYQPLTPQGSSAALNIQWKYNATTANLLRAASDEHPDSLFWTFASSENTANSPPDFPRIMALGNGTQSTPKGGINQQLVPFLKGLKGKRVGIVMFDFYEQPGDLVDTLLSL</sequence>
<feature type="domain" description="Phosphatidylinositol-specific phospholipase C X" evidence="2">
    <location>
        <begin position="92"/>
        <end position="213"/>
    </location>
</feature>
<evidence type="ECO:0000259" key="2">
    <source>
        <dbReference type="Pfam" id="PF00388"/>
    </source>
</evidence>
<organism evidence="3 4">
    <name type="scientific">Rasamsonia emersonii (strain ATCC 16479 / CBS 393.64 / IMI 116815)</name>
    <dbReference type="NCBI Taxonomy" id="1408163"/>
    <lineage>
        <taxon>Eukaryota</taxon>
        <taxon>Fungi</taxon>
        <taxon>Dikarya</taxon>
        <taxon>Ascomycota</taxon>
        <taxon>Pezizomycotina</taxon>
        <taxon>Eurotiomycetes</taxon>
        <taxon>Eurotiomycetidae</taxon>
        <taxon>Eurotiales</taxon>
        <taxon>Trichocomaceae</taxon>
        <taxon>Rasamsonia</taxon>
    </lineage>
</organism>
<dbReference type="EMBL" id="LASV01000119">
    <property type="protein sequence ID" value="KKA22903.1"/>
    <property type="molecule type" value="Genomic_DNA"/>
</dbReference>
<feature type="chain" id="PRO_5002482147" description="Phosphatidylinositol-specific phospholipase C X domain-containing protein" evidence="1">
    <location>
        <begin position="18"/>
        <end position="372"/>
    </location>
</feature>
<protein>
    <recommendedName>
        <fullName evidence="2">Phosphatidylinositol-specific phospholipase C X domain-containing protein</fullName>
    </recommendedName>
</protein>
<dbReference type="PROSITE" id="PS50007">
    <property type="entry name" value="PIPLC_X_DOMAIN"/>
    <property type="match status" value="1"/>
</dbReference>
<dbReference type="SUPFAM" id="SSF51695">
    <property type="entry name" value="PLC-like phosphodiesterases"/>
    <property type="match status" value="1"/>
</dbReference>
<dbReference type="PANTHER" id="PTHR13593">
    <property type="match status" value="1"/>
</dbReference>
<keyword evidence="4" id="KW-1185">Reference proteome</keyword>
<reference evidence="3 4" key="1">
    <citation type="submission" date="2015-04" db="EMBL/GenBank/DDBJ databases">
        <authorList>
            <person name="Heijne W.H."/>
            <person name="Fedorova N.D."/>
            <person name="Nierman W.C."/>
            <person name="Vollebregt A.W."/>
            <person name="Zhao Z."/>
            <person name="Wu L."/>
            <person name="Kumar M."/>
            <person name="Stam H."/>
            <person name="van den Berg M.A."/>
            <person name="Pel H.J."/>
        </authorList>
    </citation>
    <scope>NUCLEOTIDE SEQUENCE [LARGE SCALE GENOMIC DNA]</scope>
    <source>
        <strain evidence="3 4">CBS 393.64</strain>
    </source>
</reference>
<evidence type="ECO:0000313" key="4">
    <source>
        <dbReference type="Proteomes" id="UP000053958"/>
    </source>
</evidence>
<dbReference type="GO" id="GO:0008081">
    <property type="term" value="F:phosphoric diester hydrolase activity"/>
    <property type="evidence" value="ECO:0007669"/>
    <property type="project" value="InterPro"/>
</dbReference>
<dbReference type="Pfam" id="PF00388">
    <property type="entry name" value="PI-PLC-X"/>
    <property type="match status" value="1"/>
</dbReference>
<feature type="signal peptide" evidence="1">
    <location>
        <begin position="1"/>
        <end position="17"/>
    </location>
</feature>
<dbReference type="STRING" id="1408163.A0A0F4YZ56"/>
<evidence type="ECO:0000256" key="1">
    <source>
        <dbReference type="SAM" id="SignalP"/>
    </source>
</evidence>
<accession>A0A0F4YZ56</accession>